<reference evidence="2" key="1">
    <citation type="journal article" date="2012" name="Proc. Natl. Acad. Sci. U.S.A.">
        <title>Antigenic diversity is generated by distinct evolutionary mechanisms in African trypanosome species.</title>
        <authorList>
            <person name="Jackson A.P."/>
            <person name="Berry A."/>
            <person name="Aslett M."/>
            <person name="Allison H.C."/>
            <person name="Burton P."/>
            <person name="Vavrova-Anderson J."/>
            <person name="Brown R."/>
            <person name="Browne H."/>
            <person name="Corton N."/>
            <person name="Hauser H."/>
            <person name="Gamble J."/>
            <person name="Gilderthorp R."/>
            <person name="Marcello L."/>
            <person name="McQuillan J."/>
            <person name="Otto T.D."/>
            <person name="Quail M.A."/>
            <person name="Sanders M.J."/>
            <person name="van Tonder A."/>
            <person name="Ginger M.L."/>
            <person name="Field M.C."/>
            <person name="Barry J.D."/>
            <person name="Hertz-Fowler C."/>
            <person name="Berriman M."/>
        </authorList>
    </citation>
    <scope>NUCLEOTIDE SEQUENCE</scope>
    <source>
        <strain evidence="2">Y486</strain>
    </source>
</reference>
<gene>
    <name evidence="2" type="ORF">TVY486_0803010</name>
</gene>
<proteinExistence type="predicted"/>
<sequence>MEKTPSVTGDTLLPDLRRRGRATGTVLFGDSSLPLSCKSTAVLSGHAGGLPTLSDKPNTGSPAEAGGRGIVMSDVSPCPQFDRLRDAALEDRMFQFLRMKEGMQHSLERQKRRYLMLQSISMDEYYKALYRPEYPGTETRSPSASLPAKAVQGPLTKKKRALLLKHFPKSVHEELVNDIENSFIACYYKQNPDKLKLKEENEKLMAERRSSVALAARLSAVGGSRLSKSLSLSAGRKPSKRPSKKSRTSVAKEGAPAKNLAVLQSALLMVADKEGLVTPDAFQKLLSKAPFEVTDQEAVDSFFAAIHAFTGAKENTEGETPCGLETSQFSLTGGTGMASGRASQQQRFNTPMRTNESGASLSIGLSTGANTIANRQRQHSFTQSISISKGTNMQPNRISTGSPLTQRNATVLSRPISVEIASLSPLRVRDLLAVFDALINGPELRDVIRGLCFSVLEIDGFIHKATLKQLRHSRRENCEGRDAVVTPSVVKAMGDAFNVLLAEEEQKFIRAQMKGKRGRKSNKAATLLPHQKSSIPLNMMRCSHISMQEFTRLFDEMPLLAAAFSHVWLPALFSRVWPPVKGSPAFSSIGDDQSADDDCPSRLLTANEETLLEETRWSQESSVLDKVTTAPLRAVLANHTKRRNMIALIIGGRMEAMAESAAPPPPEPAAAA</sequence>
<dbReference type="VEuPathDB" id="TriTrypDB:TvY486_0803010"/>
<protein>
    <submittedName>
        <fullName evidence="2">Uncharacterized protein</fullName>
    </submittedName>
</protein>
<name>G0U0U2_TRYVY</name>
<evidence type="ECO:0000313" key="2">
    <source>
        <dbReference type="EMBL" id="CCC49692.1"/>
    </source>
</evidence>
<feature type="compositionally biased region" description="Basic residues" evidence="1">
    <location>
        <begin position="237"/>
        <end position="247"/>
    </location>
</feature>
<dbReference type="EMBL" id="HE573024">
    <property type="protein sequence ID" value="CCC49692.1"/>
    <property type="molecule type" value="Genomic_DNA"/>
</dbReference>
<feature type="region of interest" description="Disordered" evidence="1">
    <location>
        <begin position="229"/>
        <end position="254"/>
    </location>
</feature>
<organism evidence="2">
    <name type="scientific">Trypanosoma vivax (strain Y486)</name>
    <dbReference type="NCBI Taxonomy" id="1055687"/>
    <lineage>
        <taxon>Eukaryota</taxon>
        <taxon>Discoba</taxon>
        <taxon>Euglenozoa</taxon>
        <taxon>Kinetoplastea</taxon>
        <taxon>Metakinetoplastina</taxon>
        <taxon>Trypanosomatida</taxon>
        <taxon>Trypanosomatidae</taxon>
        <taxon>Trypanosoma</taxon>
        <taxon>Duttonella</taxon>
    </lineage>
</organism>
<dbReference type="AlphaFoldDB" id="G0U0U2"/>
<evidence type="ECO:0000256" key="1">
    <source>
        <dbReference type="SAM" id="MobiDB-lite"/>
    </source>
</evidence>
<feature type="region of interest" description="Disordered" evidence="1">
    <location>
        <begin position="48"/>
        <end position="68"/>
    </location>
</feature>
<accession>G0U0U2</accession>